<evidence type="ECO:0000313" key="1">
    <source>
        <dbReference type="EMBL" id="MDM8146769.1"/>
    </source>
</evidence>
<dbReference type="Proteomes" id="UP001228403">
    <property type="component" value="Unassembled WGS sequence"/>
</dbReference>
<dbReference type="EMBL" id="JAUDCF010000049">
    <property type="protein sequence ID" value="MDM8146769.1"/>
    <property type="molecule type" value="Genomic_DNA"/>
</dbReference>
<organism evidence="1 2">
    <name type="scientific">Bacteroides eggerthii</name>
    <dbReference type="NCBI Taxonomy" id="28111"/>
    <lineage>
        <taxon>Bacteria</taxon>
        <taxon>Pseudomonadati</taxon>
        <taxon>Bacteroidota</taxon>
        <taxon>Bacteroidia</taxon>
        <taxon>Bacteroidales</taxon>
        <taxon>Bacteroidaceae</taxon>
        <taxon>Bacteroides</taxon>
    </lineage>
</organism>
<reference evidence="2" key="2">
    <citation type="submission" date="2023-07" db="EMBL/GenBank/DDBJ databases">
        <title>Identification and characterization of horizontal gene transfer across gut microbiota members of farm animals based on homology search.</title>
        <authorList>
            <person name="Schwarzerova J."/>
            <person name="Nykrynova M."/>
            <person name="Jureckova K."/>
            <person name="Cejkova D."/>
            <person name="Rychlik I."/>
        </authorList>
    </citation>
    <scope>NUCLEOTIDE SEQUENCE [LARGE SCALE GENOMIC DNA]</scope>
    <source>
        <strain evidence="2">ET4</strain>
    </source>
</reference>
<reference evidence="1 2" key="1">
    <citation type="submission" date="2023-06" db="EMBL/GenBank/DDBJ databases">
        <authorList>
            <person name="Zeman M."/>
            <person name="Kubasova T."/>
            <person name="Jahodarova E."/>
            <person name="Nykrynova M."/>
            <person name="Rychlik I."/>
        </authorList>
    </citation>
    <scope>NUCLEOTIDE SEQUENCE [LARGE SCALE GENOMIC DNA]</scope>
    <source>
        <strain evidence="1 2">ET4</strain>
    </source>
</reference>
<comment type="caution">
    <text evidence="1">The sequence shown here is derived from an EMBL/GenBank/DDBJ whole genome shotgun (WGS) entry which is preliminary data.</text>
</comment>
<gene>
    <name evidence="1" type="ORF">QUW02_12715</name>
</gene>
<proteinExistence type="predicted"/>
<dbReference type="Pfam" id="PF14903">
    <property type="entry name" value="WG_beta_rep"/>
    <property type="match status" value="1"/>
</dbReference>
<accession>A0ABT7U8D0</accession>
<name>A0ABT7U8D0_9BACE</name>
<sequence length="224" mass="25012">MDDEGWIKFIDGTGKVVIDPRIPYYPGAEGYVFHNKHCVVHKDRRDRFGLIDKQGNWALEPEYFSIIPCDTFWILDKGKERSVITDNMQTVIPFFTGSVMISLSDGTIIATMEDHTMKTFTLKGEVIEDFCIQNIEAMTYDTEELQAAGLSDGEYAGSESIPVKAMARCKRYEAECGWYGLMTPEGKILTPPSYSSIEAIGADLYFCKSNEGGGVLLNGKGEKI</sequence>
<evidence type="ECO:0000313" key="2">
    <source>
        <dbReference type="Proteomes" id="UP001228403"/>
    </source>
</evidence>
<keyword evidence="2" id="KW-1185">Reference proteome</keyword>
<protein>
    <submittedName>
        <fullName evidence="1">WG repeat-containing protein</fullName>
    </submittedName>
</protein>
<dbReference type="InterPro" id="IPR032774">
    <property type="entry name" value="WG_beta_rep"/>
</dbReference>